<sequence length="81" mass="9280">MEAQYGIGLQHKFMQGEAALLAVTRAYRTEFNDAVHVLSGTIPIDILIEERCKLFELAHGHKIPCETRRYCRITTMTELKT</sequence>
<protein>
    <submittedName>
        <fullName evidence="1">Uncharacterized protein</fullName>
    </submittedName>
</protein>
<gene>
    <name evidence="1" type="ORF">PR048_004001</name>
</gene>
<evidence type="ECO:0000313" key="1">
    <source>
        <dbReference type="EMBL" id="KAJ8891473.1"/>
    </source>
</evidence>
<dbReference type="EMBL" id="JARBHB010000002">
    <property type="protein sequence ID" value="KAJ8891473.1"/>
    <property type="molecule type" value="Genomic_DNA"/>
</dbReference>
<keyword evidence="2" id="KW-1185">Reference proteome</keyword>
<evidence type="ECO:0000313" key="2">
    <source>
        <dbReference type="Proteomes" id="UP001159363"/>
    </source>
</evidence>
<reference evidence="1 2" key="1">
    <citation type="submission" date="2023-02" db="EMBL/GenBank/DDBJ databases">
        <title>LHISI_Scaffold_Assembly.</title>
        <authorList>
            <person name="Stuart O.P."/>
            <person name="Cleave R."/>
            <person name="Magrath M.J.L."/>
            <person name="Mikheyev A.S."/>
        </authorList>
    </citation>
    <scope>NUCLEOTIDE SEQUENCE [LARGE SCALE GENOMIC DNA]</scope>
    <source>
        <strain evidence="1">Daus_M_001</strain>
        <tissue evidence="1">Leg muscle</tissue>
    </source>
</reference>
<dbReference type="Proteomes" id="UP001159363">
    <property type="component" value="Chromosome 2"/>
</dbReference>
<comment type="caution">
    <text evidence="1">The sequence shown here is derived from an EMBL/GenBank/DDBJ whole genome shotgun (WGS) entry which is preliminary data.</text>
</comment>
<name>A0ABQ9I680_9NEOP</name>
<accession>A0ABQ9I680</accession>
<organism evidence="1 2">
    <name type="scientific">Dryococelus australis</name>
    <dbReference type="NCBI Taxonomy" id="614101"/>
    <lineage>
        <taxon>Eukaryota</taxon>
        <taxon>Metazoa</taxon>
        <taxon>Ecdysozoa</taxon>
        <taxon>Arthropoda</taxon>
        <taxon>Hexapoda</taxon>
        <taxon>Insecta</taxon>
        <taxon>Pterygota</taxon>
        <taxon>Neoptera</taxon>
        <taxon>Polyneoptera</taxon>
        <taxon>Phasmatodea</taxon>
        <taxon>Verophasmatodea</taxon>
        <taxon>Anareolatae</taxon>
        <taxon>Phasmatidae</taxon>
        <taxon>Eurycanthinae</taxon>
        <taxon>Dryococelus</taxon>
    </lineage>
</organism>
<proteinExistence type="predicted"/>